<dbReference type="GO" id="GO:0006355">
    <property type="term" value="P:regulation of DNA-templated transcription"/>
    <property type="evidence" value="ECO:0007669"/>
    <property type="project" value="InterPro"/>
</dbReference>
<evidence type="ECO:0000313" key="2">
    <source>
        <dbReference type="Proteomes" id="UP000603865"/>
    </source>
</evidence>
<dbReference type="InterPro" id="IPR027417">
    <property type="entry name" value="P-loop_NTPase"/>
</dbReference>
<reference evidence="1" key="2">
    <citation type="submission" date="2020-09" db="EMBL/GenBank/DDBJ databases">
        <authorList>
            <person name="Sun Q."/>
            <person name="Ohkuma M."/>
        </authorList>
    </citation>
    <scope>NUCLEOTIDE SEQUENCE</scope>
    <source>
        <strain evidence="1">JCM 31311</strain>
    </source>
</reference>
<gene>
    <name evidence="1" type="ORF">GCM10008957_16200</name>
</gene>
<sequence>MDKARQVSAIPRPARFERPRPRLLTALAGNLDVPLVVLAAPAGYGKTTLLAQYARSTTRPVAWCRVQPHDGPAEVVARLSVGLPDLQTHLTADPRTPPDALARRLAAALAVRNAGTDLIVDNLESETLAPWLGQLADLLEEGHRLLISTYTTAGLRLARRLAEGGALVLDAADLAFDPQETRAYLDSRGQMAEPAVLAQLAGWPAGLALSAHGVLRYAAVDDLVLEALDAVPERLRRCLPALAPLDIWTEETAARLAPDFPPGGLAVVQRSGLPISALRGNAFQPHRLLLQVLDTLLNRNPERARQARTEAARLSEDAGDLDRAAELYLQAGCPGDAVRLAHTLVPRYRDRGEHRRTRSLLEALPLPLLPPALQERLAWAQLETGHAYQGEATLQRLLETGRLTPAGHASLAMVRGRQGRTAEQLELAREGLRQAEAGPAAPSLYWPLAYAALQLGHLQEAEAVADRAVLSAGQSGDQVRLAEAWQLQSLVWRQTRPGDEAERPLIRAQQIYEALGWSAPAAAVQLDAVDLAVRRGRLDGALAQLQATEHAFAPDQYAHRVIRLRLLATVERRLGQPERAEDTLRTALKVAQGGRLAPESVGVSLELADTLLQLGAVGEATGWLMLAPPLAWPLSRAVLQSVAQGTPLDAQHAEVHAHPDAETRLRALLLLAETGTPEALHAAQQELGRSPHARLLHNDLALRRRLQATPAAALLTAPDAAEARQTEVPHPGLILNIRTLGDMQVQLNGQSVSIGLAKAREVLVWLALHSSGSRDELVTALWNGSAEERHAEYFRVAVRRLRAALRTRLPLGLDPLPYDGGRYRLDAGLTVQLDVAGVPDAGWLRPFLPGVESEWVQQRRAQYAASAVSALLDRAASLPLAQATETYQLILSADPLVGAAHEALILTLCRADAFPRARQALAAYQDMLRLEYRLPLPARFFSQLPPALEEGGRDSQSVPT</sequence>
<dbReference type="InterPro" id="IPR011990">
    <property type="entry name" value="TPR-like_helical_dom_sf"/>
</dbReference>
<name>A0A918C2Z7_9DEIO</name>
<keyword evidence="2" id="KW-1185">Reference proteome</keyword>
<evidence type="ECO:0000313" key="1">
    <source>
        <dbReference type="EMBL" id="GGR04000.1"/>
    </source>
</evidence>
<dbReference type="InterPro" id="IPR036388">
    <property type="entry name" value="WH-like_DNA-bd_sf"/>
</dbReference>
<evidence type="ECO:0008006" key="3">
    <source>
        <dbReference type="Google" id="ProtNLM"/>
    </source>
</evidence>
<dbReference type="SUPFAM" id="SSF46894">
    <property type="entry name" value="C-terminal effector domain of the bipartite response regulators"/>
    <property type="match status" value="1"/>
</dbReference>
<dbReference type="SUPFAM" id="SSF48452">
    <property type="entry name" value="TPR-like"/>
    <property type="match status" value="1"/>
</dbReference>
<dbReference type="Gene3D" id="1.25.40.10">
    <property type="entry name" value="Tetratricopeptide repeat domain"/>
    <property type="match status" value="1"/>
</dbReference>
<dbReference type="InterPro" id="IPR016032">
    <property type="entry name" value="Sig_transdc_resp-reg_C-effctor"/>
</dbReference>
<accession>A0A918C2Z7</accession>
<dbReference type="InterPro" id="IPR051677">
    <property type="entry name" value="AfsR-DnrI-RedD_regulator"/>
</dbReference>
<dbReference type="AlphaFoldDB" id="A0A918C2Z7"/>
<dbReference type="RefSeq" id="WP_189089181.1">
    <property type="nucleotide sequence ID" value="NZ_BMQL01000006.1"/>
</dbReference>
<dbReference type="Proteomes" id="UP000603865">
    <property type="component" value="Unassembled WGS sequence"/>
</dbReference>
<protein>
    <recommendedName>
        <fullName evidence="3">Bacterial transcriptional activator domain-containing protein</fullName>
    </recommendedName>
</protein>
<dbReference type="PANTHER" id="PTHR35807">
    <property type="entry name" value="TRANSCRIPTIONAL REGULATOR REDD-RELATED"/>
    <property type="match status" value="1"/>
</dbReference>
<proteinExistence type="predicted"/>
<dbReference type="EMBL" id="BMQL01000006">
    <property type="protein sequence ID" value="GGR04000.1"/>
    <property type="molecule type" value="Genomic_DNA"/>
</dbReference>
<comment type="caution">
    <text evidence="1">The sequence shown here is derived from an EMBL/GenBank/DDBJ whole genome shotgun (WGS) entry which is preliminary data.</text>
</comment>
<dbReference type="Gene3D" id="1.10.10.10">
    <property type="entry name" value="Winged helix-like DNA-binding domain superfamily/Winged helix DNA-binding domain"/>
    <property type="match status" value="1"/>
</dbReference>
<reference evidence="1" key="1">
    <citation type="journal article" date="2014" name="Int. J. Syst. Evol. Microbiol.">
        <title>Complete genome sequence of Corynebacterium casei LMG S-19264T (=DSM 44701T), isolated from a smear-ripened cheese.</title>
        <authorList>
            <consortium name="US DOE Joint Genome Institute (JGI-PGF)"/>
            <person name="Walter F."/>
            <person name="Albersmeier A."/>
            <person name="Kalinowski J."/>
            <person name="Ruckert C."/>
        </authorList>
    </citation>
    <scope>NUCLEOTIDE SEQUENCE</scope>
    <source>
        <strain evidence="1">JCM 31311</strain>
    </source>
</reference>
<organism evidence="1 2">
    <name type="scientific">Deinococcus ruber</name>
    <dbReference type="NCBI Taxonomy" id="1848197"/>
    <lineage>
        <taxon>Bacteria</taxon>
        <taxon>Thermotogati</taxon>
        <taxon>Deinococcota</taxon>
        <taxon>Deinococci</taxon>
        <taxon>Deinococcales</taxon>
        <taxon>Deinococcaceae</taxon>
        <taxon>Deinococcus</taxon>
    </lineage>
</organism>
<dbReference type="GO" id="GO:0003677">
    <property type="term" value="F:DNA binding"/>
    <property type="evidence" value="ECO:0007669"/>
    <property type="project" value="InterPro"/>
</dbReference>
<dbReference type="Gene3D" id="3.40.50.300">
    <property type="entry name" value="P-loop containing nucleotide triphosphate hydrolases"/>
    <property type="match status" value="1"/>
</dbReference>